<keyword evidence="2" id="KW-1185">Reference proteome</keyword>
<evidence type="ECO:0000313" key="2">
    <source>
        <dbReference type="Proteomes" id="UP001595741"/>
    </source>
</evidence>
<accession>A0ABV7RC05</accession>
<dbReference type="EMBL" id="JBHRXN010000002">
    <property type="protein sequence ID" value="MFC3530796.1"/>
    <property type="molecule type" value="Genomic_DNA"/>
</dbReference>
<dbReference type="Proteomes" id="UP001595741">
    <property type="component" value="Unassembled WGS sequence"/>
</dbReference>
<comment type="caution">
    <text evidence="1">The sequence shown here is derived from an EMBL/GenBank/DDBJ whole genome shotgun (WGS) entry which is preliminary data.</text>
</comment>
<name>A0ABV7RC05_9NEIS</name>
<sequence length="176" mass="19794">MMRALELDFVPARGVRLGRVLWLLLALAALLATGWHYRQSLRSLQQLQAVANHNQQSLQRLNAGGEQKPDPALHKQIVQANAVWDALSQPWDALFAELETAANKQVALLALEADGNKRLLHITAEVKQRQALLDYIARLERLPGLSAVTLQEHHINVQDKELPIRFTLQAHWETAS</sequence>
<reference evidence="2" key="1">
    <citation type="journal article" date="2019" name="Int. J. Syst. Evol. Microbiol.">
        <title>The Global Catalogue of Microorganisms (GCM) 10K type strain sequencing project: providing services to taxonomists for standard genome sequencing and annotation.</title>
        <authorList>
            <consortium name="The Broad Institute Genomics Platform"/>
            <consortium name="The Broad Institute Genome Sequencing Center for Infectious Disease"/>
            <person name="Wu L."/>
            <person name="Ma J."/>
        </authorList>
    </citation>
    <scope>NUCLEOTIDE SEQUENCE [LARGE SCALE GENOMIC DNA]</scope>
    <source>
        <strain evidence="2">KCTC 42742</strain>
    </source>
</reference>
<dbReference type="RefSeq" id="WP_386087561.1">
    <property type="nucleotide sequence ID" value="NZ_JBHRXN010000002.1"/>
</dbReference>
<evidence type="ECO:0000313" key="1">
    <source>
        <dbReference type="EMBL" id="MFC3530796.1"/>
    </source>
</evidence>
<protein>
    <submittedName>
        <fullName evidence="1">Uncharacterized protein</fullName>
    </submittedName>
</protein>
<organism evidence="1 2">
    <name type="scientific">Vogesella facilis</name>
    <dbReference type="NCBI Taxonomy" id="1655232"/>
    <lineage>
        <taxon>Bacteria</taxon>
        <taxon>Pseudomonadati</taxon>
        <taxon>Pseudomonadota</taxon>
        <taxon>Betaproteobacteria</taxon>
        <taxon>Neisseriales</taxon>
        <taxon>Chromobacteriaceae</taxon>
        <taxon>Vogesella</taxon>
    </lineage>
</organism>
<proteinExistence type="predicted"/>
<gene>
    <name evidence="1" type="ORF">ACFOLG_01220</name>
</gene>